<name>A0A2I1GRI1_9GLOM</name>
<sequence length="474" mass="55552">MSQLPIDCLNDIFEYLEDDRLTLYSCLLVNHLWCKISVRIFWRNSCKYSTSNVITLTSCFPSESKEILYKNGITILTPITKFPIFNYASFCNVLSFKNIRKKVLDLIKQEIIYSKNRICGCIVIQEICKMFMDQISSLKELLFFDYCRSAHILTLHPKSEYCLKNLSELRCNSSFTCENFRQLSKICHSIVLLYIEHGSPFISDGLGKLISVQKNLKYFKYFGTMLRRSTPIFSKLPNTLIKLEIFGGQVQISYSFLTKLVNLQELEISSSDDKIFEDFANLQLPQLQTLKFINAYPKLELLIKFLEINGKNLKEFHIYNNDNSEILIIIKLCPNLRKIFVRFDNDEIEILKSIFESCKYLVSIKINCGDEFLSEKEALEAFIKYSHSYENISELILFHRDTLTKELLPKELESFLIKWTNCAPQKLLSLVIITENYFEKSLDKNEENMKIIKKYISLGIIKKFKIRNSFDDRI</sequence>
<evidence type="ECO:0000313" key="2">
    <source>
        <dbReference type="Proteomes" id="UP000234323"/>
    </source>
</evidence>
<evidence type="ECO:0000313" key="1">
    <source>
        <dbReference type="EMBL" id="PKY49144.1"/>
    </source>
</evidence>
<dbReference type="VEuPathDB" id="FungiDB:FUN_002538"/>
<dbReference type="Gene3D" id="3.80.10.10">
    <property type="entry name" value="Ribonuclease Inhibitor"/>
    <property type="match status" value="1"/>
</dbReference>
<protein>
    <recommendedName>
        <fullName evidence="3">F-box domain-containing protein</fullName>
    </recommendedName>
</protein>
<dbReference type="EMBL" id="LLXI01000709">
    <property type="protein sequence ID" value="PKY49144.1"/>
    <property type="molecule type" value="Genomic_DNA"/>
</dbReference>
<reference evidence="1 2" key="1">
    <citation type="submission" date="2015-10" db="EMBL/GenBank/DDBJ databases">
        <title>Genome analyses suggest a sexual origin of heterokaryosis in a supposedly ancient asexual fungus.</title>
        <authorList>
            <person name="Ropars J."/>
            <person name="Sedzielewska K."/>
            <person name="Noel J."/>
            <person name="Charron P."/>
            <person name="Farinelli L."/>
            <person name="Marton T."/>
            <person name="Kruger M."/>
            <person name="Pelin A."/>
            <person name="Brachmann A."/>
            <person name="Corradi N."/>
        </authorList>
    </citation>
    <scope>NUCLEOTIDE SEQUENCE [LARGE SCALE GENOMIC DNA]</scope>
    <source>
        <strain evidence="1 2">A4</strain>
    </source>
</reference>
<proteinExistence type="predicted"/>
<dbReference type="InterPro" id="IPR036047">
    <property type="entry name" value="F-box-like_dom_sf"/>
</dbReference>
<dbReference type="SUPFAM" id="SSF81383">
    <property type="entry name" value="F-box domain"/>
    <property type="match status" value="1"/>
</dbReference>
<dbReference type="SUPFAM" id="SSF52047">
    <property type="entry name" value="RNI-like"/>
    <property type="match status" value="1"/>
</dbReference>
<accession>A0A2I1GRI1</accession>
<gene>
    <name evidence="1" type="ORF">RhiirA4_464997</name>
</gene>
<evidence type="ECO:0008006" key="3">
    <source>
        <dbReference type="Google" id="ProtNLM"/>
    </source>
</evidence>
<dbReference type="VEuPathDB" id="FungiDB:RhiirFUN_010832"/>
<dbReference type="Proteomes" id="UP000234323">
    <property type="component" value="Unassembled WGS sequence"/>
</dbReference>
<comment type="caution">
    <text evidence="1">The sequence shown here is derived from an EMBL/GenBank/DDBJ whole genome shotgun (WGS) entry which is preliminary data.</text>
</comment>
<dbReference type="AlphaFoldDB" id="A0A2I1GRI1"/>
<dbReference type="VEuPathDB" id="FungiDB:RhiirA1_533171"/>
<dbReference type="InterPro" id="IPR032675">
    <property type="entry name" value="LRR_dom_sf"/>
</dbReference>
<organism evidence="1 2">
    <name type="scientific">Rhizophagus irregularis</name>
    <dbReference type="NCBI Taxonomy" id="588596"/>
    <lineage>
        <taxon>Eukaryota</taxon>
        <taxon>Fungi</taxon>
        <taxon>Fungi incertae sedis</taxon>
        <taxon>Mucoromycota</taxon>
        <taxon>Glomeromycotina</taxon>
        <taxon>Glomeromycetes</taxon>
        <taxon>Glomerales</taxon>
        <taxon>Glomeraceae</taxon>
        <taxon>Rhizophagus</taxon>
    </lineage>
</organism>
<keyword evidence="2" id="KW-1185">Reference proteome</keyword>